<comment type="caution">
    <text evidence="1">The sequence shown here is derived from an EMBL/GenBank/DDBJ whole genome shotgun (WGS) entry which is preliminary data.</text>
</comment>
<evidence type="ECO:0000313" key="1">
    <source>
        <dbReference type="EMBL" id="KKN35893.1"/>
    </source>
</evidence>
<protein>
    <submittedName>
        <fullName evidence="1">Uncharacterized protein</fullName>
    </submittedName>
</protein>
<dbReference type="EMBL" id="LAZR01002003">
    <property type="protein sequence ID" value="KKN35893.1"/>
    <property type="molecule type" value="Genomic_DNA"/>
</dbReference>
<sequence>MPRFGEQPLTAAIVWALAARELTDIQLEEIVDLPAFDSSYPALAIASAASADGFGSWGEISADVGTGKRLLWGVLVRNDATAIAHCEIEFGEGESGSESAIASFSFPGAAIPTQGLEFTRIDLFRALTDNARLSARVRDSSVSGITYRVSWGIA</sequence>
<gene>
    <name evidence="1" type="ORF">LCGC14_0778970</name>
</gene>
<name>A0A0F9T359_9ZZZZ</name>
<proteinExistence type="predicted"/>
<reference evidence="1" key="1">
    <citation type="journal article" date="2015" name="Nature">
        <title>Complex archaea that bridge the gap between prokaryotes and eukaryotes.</title>
        <authorList>
            <person name="Spang A."/>
            <person name="Saw J.H."/>
            <person name="Jorgensen S.L."/>
            <person name="Zaremba-Niedzwiedzka K."/>
            <person name="Martijn J."/>
            <person name="Lind A.E."/>
            <person name="van Eijk R."/>
            <person name="Schleper C."/>
            <person name="Guy L."/>
            <person name="Ettema T.J."/>
        </authorList>
    </citation>
    <scope>NUCLEOTIDE SEQUENCE</scope>
</reference>
<organism evidence="1">
    <name type="scientific">marine sediment metagenome</name>
    <dbReference type="NCBI Taxonomy" id="412755"/>
    <lineage>
        <taxon>unclassified sequences</taxon>
        <taxon>metagenomes</taxon>
        <taxon>ecological metagenomes</taxon>
    </lineage>
</organism>
<dbReference type="AlphaFoldDB" id="A0A0F9T359"/>
<accession>A0A0F9T359</accession>